<dbReference type="OrthoDB" id="4419576at2"/>
<evidence type="ECO:0000313" key="3">
    <source>
        <dbReference type="Proteomes" id="UP000293036"/>
    </source>
</evidence>
<dbReference type="Proteomes" id="UP000293036">
    <property type="component" value="Unassembled WGS sequence"/>
</dbReference>
<feature type="compositionally biased region" description="Polar residues" evidence="1">
    <location>
        <begin position="290"/>
        <end position="327"/>
    </location>
</feature>
<gene>
    <name evidence="2" type="ORF">EZJ44_08245</name>
</gene>
<accession>A0A4Q9UYL5</accession>
<keyword evidence="3" id="KW-1185">Reference proteome</keyword>
<sequence length="515" mass="57529">MTGTITVNLSDLIFDPENPRLDVDAQSQTEALQLLLDNHEKDIAELACDIARNGLSPSELPIVIATQNKSQYIVLEGNRRLVALKWLHAPFSYGLSKHQKKIHNAAQSAQKIPDKLDVVVAATRDEANIWIRRRHTADPNTGVRHWTPANKQRFEEKNGEKPSRPLLISRWIKSSFHSDTDMVKVLESIERKRQFTTLYRVFPEKVQKHFGITIKDSAENEAKFKKFATENSDLLFAILSDVATGKISTGSEGFRGQLVSRMNQDPILEWIRSIETQLNNRLNSKREPQDSNGPTTSSGKSQPQDKNNKTSTADTNAKAPNTGMGTENSHRDTSSSHSNPQSQTGRNGKKRKDDPRPSNANKLFYGVAVKNNLPGRLSDLLRQAKEITISRETSLIAAIIARVVVEHFVDAHRKEVQEKVKNPRVKDNDKLREKVRKTIGFFDPNAGKPNAKCGDLAGAYEQTEGQGSGILVKSLNQCVHNYEYTRSLGVAHDASEIFTPLLNRIIADLLSAGHD</sequence>
<dbReference type="SUPFAM" id="SSF110849">
    <property type="entry name" value="ParB/Sulfiredoxin"/>
    <property type="match status" value="1"/>
</dbReference>
<dbReference type="InterPro" id="IPR036086">
    <property type="entry name" value="ParB/Sulfiredoxin_sf"/>
</dbReference>
<name>A0A4Q9UYL5_9ACTO</name>
<evidence type="ECO:0000256" key="1">
    <source>
        <dbReference type="SAM" id="MobiDB-lite"/>
    </source>
</evidence>
<feature type="compositionally biased region" description="Polar residues" evidence="1">
    <location>
        <begin position="335"/>
        <end position="346"/>
    </location>
</feature>
<organism evidence="2 3">
    <name type="scientific">Arcanobacterium bovis</name>
    <dbReference type="NCBI Taxonomy" id="2529275"/>
    <lineage>
        <taxon>Bacteria</taxon>
        <taxon>Bacillati</taxon>
        <taxon>Actinomycetota</taxon>
        <taxon>Actinomycetes</taxon>
        <taxon>Actinomycetales</taxon>
        <taxon>Actinomycetaceae</taxon>
        <taxon>Arcanobacterium</taxon>
    </lineage>
</organism>
<comment type="caution">
    <text evidence="2">The sequence shown here is derived from an EMBL/GenBank/DDBJ whole genome shotgun (WGS) entry which is preliminary data.</text>
</comment>
<dbReference type="RefSeq" id="WP_131282384.1">
    <property type="nucleotide sequence ID" value="NZ_JBHSLR010000008.1"/>
</dbReference>
<dbReference type="AlphaFoldDB" id="A0A4Q9UYL5"/>
<protein>
    <submittedName>
        <fullName evidence="2">Uncharacterized protein</fullName>
    </submittedName>
</protein>
<proteinExistence type="predicted"/>
<evidence type="ECO:0000313" key="2">
    <source>
        <dbReference type="EMBL" id="TBW20764.1"/>
    </source>
</evidence>
<dbReference type="EMBL" id="SJDT01000009">
    <property type="protein sequence ID" value="TBW20764.1"/>
    <property type="molecule type" value="Genomic_DNA"/>
</dbReference>
<reference evidence="2 3" key="1">
    <citation type="submission" date="2019-02" db="EMBL/GenBank/DDBJ databases">
        <title>Arcanobacterium bovis sp. nov., isolated from the milk of a cow with mastitis.</title>
        <authorList>
            <person name="Sammra O."/>
            <person name="Foster G."/>
            <person name="Hassan A."/>
            <person name="Alssahen M."/>
            <person name="Laemmler C."/>
            <person name="Borowiak M."/>
            <person name="Malorny B."/>
            <person name="Abdulmawjood A."/>
        </authorList>
    </citation>
    <scope>NUCLEOTIDE SEQUENCE [LARGE SCALE GENOMIC DNA]</scope>
    <source>
        <strain evidence="2 3">C605018/01/1</strain>
    </source>
</reference>
<feature type="region of interest" description="Disordered" evidence="1">
    <location>
        <begin position="281"/>
        <end position="361"/>
    </location>
</feature>